<organism evidence="3 4">
    <name type="scientific">Agathobaculum hominis</name>
    <dbReference type="NCBI Taxonomy" id="2763014"/>
    <lineage>
        <taxon>Bacteria</taxon>
        <taxon>Bacillati</taxon>
        <taxon>Bacillota</taxon>
        <taxon>Clostridia</taxon>
        <taxon>Eubacteriales</taxon>
        <taxon>Butyricicoccaceae</taxon>
        <taxon>Agathobaculum</taxon>
    </lineage>
</organism>
<gene>
    <name evidence="3" type="ORF">H8S02_04070</name>
</gene>
<keyword evidence="2" id="KW-1133">Transmembrane helix</keyword>
<dbReference type="RefSeq" id="WP_186969416.1">
    <property type="nucleotide sequence ID" value="NZ_JACOPK010000003.1"/>
</dbReference>
<dbReference type="Proteomes" id="UP000641741">
    <property type="component" value="Unassembled WGS sequence"/>
</dbReference>
<feature type="coiled-coil region" evidence="1">
    <location>
        <begin position="34"/>
        <end position="78"/>
    </location>
</feature>
<dbReference type="EMBL" id="JACOPK010000003">
    <property type="protein sequence ID" value="MBC5695122.1"/>
    <property type="molecule type" value="Genomic_DNA"/>
</dbReference>
<proteinExistence type="predicted"/>
<comment type="caution">
    <text evidence="3">The sequence shown here is derived from an EMBL/GenBank/DDBJ whole genome shotgun (WGS) entry which is preliminary data.</text>
</comment>
<feature type="transmembrane region" description="Helical" evidence="2">
    <location>
        <begin position="6"/>
        <end position="25"/>
    </location>
</feature>
<evidence type="ECO:0000256" key="2">
    <source>
        <dbReference type="SAM" id="Phobius"/>
    </source>
</evidence>
<keyword evidence="2" id="KW-0472">Membrane</keyword>
<keyword evidence="2" id="KW-0812">Transmembrane</keyword>
<evidence type="ECO:0000313" key="3">
    <source>
        <dbReference type="EMBL" id="MBC5695122.1"/>
    </source>
</evidence>
<protein>
    <submittedName>
        <fullName evidence="3">Uncharacterized protein</fullName>
    </submittedName>
</protein>
<sequence>MTTEVIIAGMSLLGTLAGSFGGIYVSGSLTQYRLRQLEEKVNRHNNLIERTFRLEQECAVLEERVRAADRRIDGLEEEQA</sequence>
<reference evidence="3 4" key="1">
    <citation type="submission" date="2020-08" db="EMBL/GenBank/DDBJ databases">
        <title>Genome public.</title>
        <authorList>
            <person name="Liu C."/>
            <person name="Sun Q."/>
        </authorList>
    </citation>
    <scope>NUCLEOTIDE SEQUENCE [LARGE SCALE GENOMIC DNA]</scope>
    <source>
        <strain evidence="3 4">M2</strain>
    </source>
</reference>
<name>A0ABR7GLD7_9FIRM</name>
<accession>A0ABR7GLD7</accession>
<evidence type="ECO:0000313" key="4">
    <source>
        <dbReference type="Proteomes" id="UP000641741"/>
    </source>
</evidence>
<keyword evidence="4" id="KW-1185">Reference proteome</keyword>
<evidence type="ECO:0000256" key="1">
    <source>
        <dbReference type="SAM" id="Coils"/>
    </source>
</evidence>
<keyword evidence="1" id="KW-0175">Coiled coil</keyword>